<evidence type="ECO:0000259" key="15">
    <source>
        <dbReference type="PROSITE" id="PS51786"/>
    </source>
</evidence>
<comment type="similarity">
    <text evidence="9 10 13 14">Belongs to the peptidase S16 family.</text>
</comment>
<dbReference type="SUPFAM" id="SSF52540">
    <property type="entry name" value="P-loop containing nucleoside triphosphate hydrolases"/>
    <property type="match status" value="1"/>
</dbReference>
<dbReference type="FunFam" id="3.40.50.300:FF:000382">
    <property type="entry name" value="Lon protease homolog 2, peroxisomal"/>
    <property type="match status" value="1"/>
</dbReference>
<dbReference type="GO" id="GO:0004252">
    <property type="term" value="F:serine-type endopeptidase activity"/>
    <property type="evidence" value="ECO:0007669"/>
    <property type="project" value="UniProtKB-UniRule"/>
</dbReference>
<dbReference type="RefSeq" id="WP_201431039.1">
    <property type="nucleotide sequence ID" value="NZ_JAEQBW010000003.1"/>
</dbReference>
<reference evidence="17" key="1">
    <citation type="submission" date="2021-01" db="EMBL/GenBank/DDBJ databases">
        <title>Marivirga aurantiaca sp. nov., isolated from intertidal surface sediments.</title>
        <authorList>
            <person name="Zhang M."/>
        </authorList>
    </citation>
    <scope>NUCLEOTIDE SEQUENCE</scope>
    <source>
        <strain evidence="17">S37H4</strain>
    </source>
</reference>
<dbReference type="PROSITE" id="PS51786">
    <property type="entry name" value="LON_PROTEOLYTIC"/>
    <property type="match status" value="1"/>
</dbReference>
<evidence type="ECO:0000256" key="11">
    <source>
        <dbReference type="PIRSR" id="PIRSR001174-1"/>
    </source>
</evidence>
<sequence>MDSMFKDAQFFSEVSDDETGELIQLISTDEENSMKEEELPDSLPILPIRNTVLFPGVVIPITVGRQKSIKLVKKAYKGDRIIGVVAQSNNKVEDPGKDDIYKIGTVARILKMIVLPDGNTTIIIQGKQKFEVKEVLQEDPFLIASYQELNDQELNPSQKSNKAVIQSLKDAASKILKLNPEIPQEAQVALDNIENPNFLTHFLSSNINAEVKDKQNLLEKTDAKERATMLLQFMLKDIQMLELKQEIHKKVHTDIDQQQRDYFLRQQIRVLQDELGQDSPDQEIDNLRMRGEKKKWPESVKKHFEKELDKLSRLNPQSAEYPVSMNYAEFMVDLPWGEVTEDNFDLKRARKILDKDHFGLDKVKERIVEYLAVLKLKKDMKAPILCLYGPPGVGKTSLGRSVAESLGRKYVRMSLGGVHDEAEIRGHRKTYVGAMPGKVIQNMKKSGSGNPVFILDEIDKVSSDFRGDPSSALLEVLDPEQNETFQDNYLETEYDLSKVLFIATANTLDTIHPALRDRMEIIEVTGYTLEEKVEIAKKHLVPKQKKDHGLKAKDIVFSKKALAKIIEDYTRESGVRGLERRIGKIVRNVAKSIAMEEEYNGKIEEEDVVRVLGAEAFEKEIYTDNDTAGVVTGLAWTQVGGEILFIESSLSRGKGKLTLSGQLGDVMKESAVTALSYLKSHAEELGIHYKTFDNYDLHVHVPAGAVPKDGPSAGIAMITSLASIYTQRKVKSKLAMTGEITLRGKVLPIGGLKEKILAARRAGIKDVILCDRNKKDIEEIDDRYLKDLNIHFVDKINEVLEIALLDEKIKNPIKFVTATEPQSAEATV</sequence>
<dbReference type="Proteomes" id="UP000611723">
    <property type="component" value="Unassembled WGS sequence"/>
</dbReference>
<dbReference type="GO" id="GO:0006515">
    <property type="term" value="P:protein quality control for misfolded or incompletely synthesized proteins"/>
    <property type="evidence" value="ECO:0007669"/>
    <property type="project" value="UniProtKB-UniRule"/>
</dbReference>
<accession>A0A935C8B8</accession>
<dbReference type="InterPro" id="IPR003959">
    <property type="entry name" value="ATPase_AAA_core"/>
</dbReference>
<dbReference type="SUPFAM" id="SSF88697">
    <property type="entry name" value="PUA domain-like"/>
    <property type="match status" value="1"/>
</dbReference>
<gene>
    <name evidence="9 17" type="primary">lon</name>
    <name evidence="17" type="ORF">JKA74_10015</name>
</gene>
<comment type="catalytic activity">
    <reaction evidence="9 10 13">
        <text>Hydrolysis of proteins in presence of ATP.</text>
        <dbReference type="EC" id="3.4.21.53"/>
    </reaction>
</comment>
<dbReference type="GO" id="GO:0016887">
    <property type="term" value="F:ATP hydrolysis activity"/>
    <property type="evidence" value="ECO:0007669"/>
    <property type="project" value="UniProtKB-UniRule"/>
</dbReference>
<evidence type="ECO:0000259" key="16">
    <source>
        <dbReference type="PROSITE" id="PS51787"/>
    </source>
</evidence>
<keyword evidence="4 9" id="KW-0547">Nucleotide-binding</keyword>
<dbReference type="GO" id="GO:0043565">
    <property type="term" value="F:sequence-specific DNA binding"/>
    <property type="evidence" value="ECO:0007669"/>
    <property type="project" value="UniProtKB-UniRule"/>
</dbReference>
<dbReference type="Pfam" id="PF02190">
    <property type="entry name" value="LON_substr_bdg"/>
    <property type="match status" value="1"/>
</dbReference>
<dbReference type="InterPro" id="IPR003111">
    <property type="entry name" value="Lon_prtase_N"/>
</dbReference>
<comment type="subcellular location">
    <subcellularLocation>
        <location evidence="1 9 10">Cytoplasm</location>
    </subcellularLocation>
</comment>
<evidence type="ECO:0000256" key="6">
    <source>
        <dbReference type="ARBA" id="ARBA00022825"/>
    </source>
</evidence>
<evidence type="ECO:0000256" key="8">
    <source>
        <dbReference type="ARBA" id="ARBA00023016"/>
    </source>
</evidence>
<feature type="active site" evidence="9 11">
    <location>
        <position position="712"/>
    </location>
</feature>
<dbReference type="AlphaFoldDB" id="A0A935C8B8"/>
<evidence type="ECO:0000256" key="1">
    <source>
        <dbReference type="ARBA" id="ARBA00004496"/>
    </source>
</evidence>
<dbReference type="InterPro" id="IPR014721">
    <property type="entry name" value="Ribsml_uS5_D2-typ_fold_subgr"/>
</dbReference>
<evidence type="ECO:0000256" key="9">
    <source>
        <dbReference type="HAMAP-Rule" id="MF_01973"/>
    </source>
</evidence>
<dbReference type="NCBIfam" id="TIGR00763">
    <property type="entry name" value="lon"/>
    <property type="match status" value="1"/>
</dbReference>
<comment type="function">
    <text evidence="9">ATP-dependent serine protease that mediates the selective degradation of mutant and abnormal proteins as well as certain short-lived regulatory proteins. Required for cellular homeostasis and for survival from DNA damage and developmental changes induced by stress. Degrades polypeptides processively to yield small peptide fragments that are 5 to 10 amino acids long. Binds to DNA in a double-stranded, site-specific manner.</text>
</comment>
<keyword evidence="6 9" id="KW-0720">Serine protease</keyword>
<evidence type="ECO:0000313" key="17">
    <source>
        <dbReference type="EMBL" id="MBK6265374.1"/>
    </source>
</evidence>
<feature type="domain" description="Lon proteolytic" evidence="15">
    <location>
        <begin position="625"/>
        <end position="806"/>
    </location>
</feature>
<keyword evidence="8 9" id="KW-0346">Stress response</keyword>
<feature type="domain" description="Lon N-terminal" evidence="16">
    <location>
        <begin position="43"/>
        <end position="238"/>
    </location>
</feature>
<organism evidence="17 18">
    <name type="scientific">Marivirga aurantiaca</name>
    <dbReference type="NCBI Taxonomy" id="2802615"/>
    <lineage>
        <taxon>Bacteria</taxon>
        <taxon>Pseudomonadati</taxon>
        <taxon>Bacteroidota</taxon>
        <taxon>Cytophagia</taxon>
        <taxon>Cytophagales</taxon>
        <taxon>Marivirgaceae</taxon>
        <taxon>Marivirga</taxon>
    </lineage>
</organism>
<dbReference type="InterPro" id="IPR054594">
    <property type="entry name" value="Lon_lid"/>
</dbReference>
<evidence type="ECO:0000256" key="14">
    <source>
        <dbReference type="RuleBase" id="RU000591"/>
    </source>
</evidence>
<evidence type="ECO:0000256" key="7">
    <source>
        <dbReference type="ARBA" id="ARBA00022840"/>
    </source>
</evidence>
<dbReference type="GO" id="GO:0034605">
    <property type="term" value="P:cellular response to heat"/>
    <property type="evidence" value="ECO:0007669"/>
    <property type="project" value="UniProtKB-UniRule"/>
</dbReference>
<dbReference type="GO" id="GO:0004176">
    <property type="term" value="F:ATP-dependent peptidase activity"/>
    <property type="evidence" value="ECO:0007669"/>
    <property type="project" value="UniProtKB-UniRule"/>
</dbReference>
<dbReference type="GO" id="GO:0005737">
    <property type="term" value="C:cytoplasm"/>
    <property type="evidence" value="ECO:0007669"/>
    <property type="project" value="UniProtKB-SubCell"/>
</dbReference>
<dbReference type="Gene3D" id="1.20.58.1480">
    <property type="match status" value="1"/>
</dbReference>
<dbReference type="InterPro" id="IPR027065">
    <property type="entry name" value="Lon_Prtase"/>
</dbReference>
<dbReference type="InterPro" id="IPR027417">
    <property type="entry name" value="P-loop_NTPase"/>
</dbReference>
<protein>
    <recommendedName>
        <fullName evidence="9 10">Lon protease</fullName>
        <ecNumber evidence="9 10">3.4.21.53</ecNumber>
    </recommendedName>
    <alternativeName>
        <fullName evidence="9">ATP-dependent protease La</fullName>
    </alternativeName>
</protein>
<dbReference type="InterPro" id="IPR003593">
    <property type="entry name" value="AAA+_ATPase"/>
</dbReference>
<dbReference type="PANTHER" id="PTHR10046">
    <property type="entry name" value="ATP DEPENDENT LON PROTEASE FAMILY MEMBER"/>
    <property type="match status" value="1"/>
</dbReference>
<dbReference type="InterPro" id="IPR008269">
    <property type="entry name" value="Lon_proteolytic"/>
</dbReference>
<proteinExistence type="evidence at transcript level"/>
<dbReference type="CDD" id="cd19500">
    <property type="entry name" value="RecA-like_Lon"/>
    <property type="match status" value="1"/>
</dbReference>
<keyword evidence="2 9" id="KW-0963">Cytoplasm</keyword>
<dbReference type="SUPFAM" id="SSF54211">
    <property type="entry name" value="Ribosomal protein S5 domain 2-like"/>
    <property type="match status" value="1"/>
</dbReference>
<dbReference type="Pfam" id="PF05362">
    <property type="entry name" value="Lon_C"/>
    <property type="match status" value="1"/>
</dbReference>
<dbReference type="Pfam" id="PF00004">
    <property type="entry name" value="AAA"/>
    <property type="match status" value="1"/>
</dbReference>
<dbReference type="PIRSF" id="PIRSF001174">
    <property type="entry name" value="Lon_proteas"/>
    <property type="match status" value="1"/>
</dbReference>
<evidence type="ECO:0000256" key="5">
    <source>
        <dbReference type="ARBA" id="ARBA00022801"/>
    </source>
</evidence>
<dbReference type="Pfam" id="PF22667">
    <property type="entry name" value="Lon_lid"/>
    <property type="match status" value="1"/>
</dbReference>
<dbReference type="InterPro" id="IPR004815">
    <property type="entry name" value="Lon_bac/euk-typ"/>
</dbReference>
<evidence type="ECO:0000313" key="18">
    <source>
        <dbReference type="Proteomes" id="UP000611723"/>
    </source>
</evidence>
<evidence type="ECO:0000256" key="2">
    <source>
        <dbReference type="ARBA" id="ARBA00022490"/>
    </source>
</evidence>
<dbReference type="Gene3D" id="3.30.230.10">
    <property type="match status" value="1"/>
</dbReference>
<dbReference type="InterPro" id="IPR020568">
    <property type="entry name" value="Ribosomal_Su5_D2-typ_SF"/>
</dbReference>
<feature type="active site" evidence="9 11">
    <location>
        <position position="755"/>
    </location>
</feature>
<dbReference type="Gene3D" id="3.40.50.300">
    <property type="entry name" value="P-loop containing nucleotide triphosphate hydrolases"/>
    <property type="match status" value="1"/>
</dbReference>
<dbReference type="PRINTS" id="PR00830">
    <property type="entry name" value="ENDOLAPTASE"/>
</dbReference>
<dbReference type="GO" id="GO:0005524">
    <property type="term" value="F:ATP binding"/>
    <property type="evidence" value="ECO:0007669"/>
    <property type="project" value="UniProtKB-UniRule"/>
</dbReference>
<comment type="caution">
    <text evidence="17">The sequence shown here is derived from an EMBL/GenBank/DDBJ whole genome shotgun (WGS) entry which is preliminary data.</text>
</comment>
<dbReference type="InterPro" id="IPR027543">
    <property type="entry name" value="Lon_bac"/>
</dbReference>
<keyword evidence="7 9" id="KW-0067">ATP-binding</keyword>
<evidence type="ECO:0000256" key="10">
    <source>
        <dbReference type="PIRNR" id="PIRNR001174"/>
    </source>
</evidence>
<dbReference type="PROSITE" id="PS01046">
    <property type="entry name" value="LON_SER"/>
    <property type="match status" value="1"/>
</dbReference>
<dbReference type="HAMAP" id="MF_01973">
    <property type="entry name" value="lon_bact"/>
    <property type="match status" value="1"/>
</dbReference>
<dbReference type="SMART" id="SM00464">
    <property type="entry name" value="LON"/>
    <property type="match status" value="1"/>
</dbReference>
<dbReference type="PROSITE" id="PS51787">
    <property type="entry name" value="LON_N"/>
    <property type="match status" value="1"/>
</dbReference>
<dbReference type="EC" id="3.4.21.53" evidence="9 10"/>
<evidence type="ECO:0000256" key="3">
    <source>
        <dbReference type="ARBA" id="ARBA00022670"/>
    </source>
</evidence>
<keyword evidence="3 9" id="KW-0645">Protease</keyword>
<dbReference type="EMBL" id="JAEQBW010000003">
    <property type="protein sequence ID" value="MBK6265374.1"/>
    <property type="molecule type" value="Genomic_DNA"/>
</dbReference>
<name>A0A935C8B8_9BACT</name>
<evidence type="ECO:0000256" key="13">
    <source>
        <dbReference type="PROSITE-ProRule" id="PRU01122"/>
    </source>
</evidence>
<keyword evidence="18" id="KW-1185">Reference proteome</keyword>
<comment type="induction">
    <text evidence="9">By heat shock.</text>
</comment>
<dbReference type="Gene3D" id="1.10.8.60">
    <property type="match status" value="1"/>
</dbReference>
<evidence type="ECO:0000256" key="12">
    <source>
        <dbReference type="PIRSR" id="PIRSR001174-2"/>
    </source>
</evidence>
<dbReference type="Gene3D" id="1.20.5.5270">
    <property type="match status" value="1"/>
</dbReference>
<evidence type="ECO:0000256" key="4">
    <source>
        <dbReference type="ARBA" id="ARBA00022741"/>
    </source>
</evidence>
<dbReference type="SMART" id="SM00382">
    <property type="entry name" value="AAA"/>
    <property type="match status" value="1"/>
</dbReference>
<comment type="subunit">
    <text evidence="9 10">Homohexamer. Organized in a ring with a central cavity.</text>
</comment>
<feature type="binding site" evidence="9 12">
    <location>
        <begin position="389"/>
        <end position="396"/>
    </location>
    <ligand>
        <name>ATP</name>
        <dbReference type="ChEBI" id="CHEBI:30616"/>
    </ligand>
</feature>
<dbReference type="InterPro" id="IPR008268">
    <property type="entry name" value="Peptidase_S16_AS"/>
</dbReference>
<dbReference type="InterPro" id="IPR046336">
    <property type="entry name" value="Lon_prtase_N_sf"/>
</dbReference>
<dbReference type="Gene3D" id="2.30.130.40">
    <property type="entry name" value="LON domain-like"/>
    <property type="match status" value="1"/>
</dbReference>
<dbReference type="InterPro" id="IPR015947">
    <property type="entry name" value="PUA-like_sf"/>
</dbReference>
<keyword evidence="5 9" id="KW-0378">Hydrolase</keyword>